<dbReference type="Gene3D" id="3.20.20.60">
    <property type="entry name" value="Phosphoenolpyruvate-binding domains"/>
    <property type="match status" value="1"/>
</dbReference>
<proteinExistence type="inferred from homology"/>
<keyword evidence="15 17" id="KW-0460">Magnesium</keyword>
<evidence type="ECO:0000256" key="13">
    <source>
        <dbReference type="ARBA" id="ARBA00022723"/>
    </source>
</evidence>
<keyword evidence="22" id="KW-1185">Reference proteome</keyword>
<keyword evidence="10 17" id="KW-0762">Sugar transport</keyword>
<comment type="similarity">
    <text evidence="5 17">Belongs to the PEP-utilizing enzyme family.</text>
</comment>
<organism evidence="21 22">
    <name type="scientific">Sporosarcina quadrami</name>
    <dbReference type="NCBI Taxonomy" id="2762234"/>
    <lineage>
        <taxon>Bacteria</taxon>
        <taxon>Bacillati</taxon>
        <taxon>Bacillota</taxon>
        <taxon>Bacilli</taxon>
        <taxon>Bacillales</taxon>
        <taxon>Caryophanaceae</taxon>
        <taxon>Sporosarcina</taxon>
    </lineage>
</organism>
<dbReference type="SUPFAM" id="SSF47831">
    <property type="entry name" value="Enzyme I of the PEP:sugar phosphotransferase system HPr-binding (sub)domain"/>
    <property type="match status" value="1"/>
</dbReference>
<dbReference type="InterPro" id="IPR008279">
    <property type="entry name" value="PEP-util_enz_mobile_dom"/>
</dbReference>
<feature type="domain" description="Phosphotransferase system enzyme I N-terminal" evidence="20">
    <location>
        <begin position="5"/>
        <end position="125"/>
    </location>
</feature>
<evidence type="ECO:0000259" key="20">
    <source>
        <dbReference type="Pfam" id="PF05524"/>
    </source>
</evidence>
<dbReference type="NCBIfam" id="TIGR01417">
    <property type="entry name" value="PTS_I_fam"/>
    <property type="match status" value="1"/>
</dbReference>
<dbReference type="InterPro" id="IPR036618">
    <property type="entry name" value="PtsI_HPr-bd_sf"/>
</dbReference>
<dbReference type="Pfam" id="PF05524">
    <property type="entry name" value="PEP-utilisers_N"/>
    <property type="match status" value="1"/>
</dbReference>
<dbReference type="InterPro" id="IPR006318">
    <property type="entry name" value="PTS_EI-like"/>
</dbReference>
<evidence type="ECO:0000256" key="11">
    <source>
        <dbReference type="ARBA" id="ARBA00022679"/>
    </source>
</evidence>
<dbReference type="Proteomes" id="UP000626786">
    <property type="component" value="Unassembled WGS sequence"/>
</dbReference>
<evidence type="ECO:0000256" key="16">
    <source>
        <dbReference type="ARBA" id="ARBA00033235"/>
    </source>
</evidence>
<evidence type="ECO:0000256" key="3">
    <source>
        <dbReference type="ARBA" id="ARBA00002728"/>
    </source>
</evidence>
<name>A0ABR8UCJ5_9BACL</name>
<evidence type="ECO:0000256" key="1">
    <source>
        <dbReference type="ARBA" id="ARBA00000683"/>
    </source>
</evidence>
<dbReference type="InterPro" id="IPR008731">
    <property type="entry name" value="PTS_EIN"/>
</dbReference>
<protein>
    <recommendedName>
        <fullName evidence="7 17">Phosphoenolpyruvate-protein phosphotransferase</fullName>
        <ecNumber evidence="6 17">2.7.3.9</ecNumber>
    </recommendedName>
    <alternativeName>
        <fullName evidence="16 17">Phosphotransferase system, enzyme I</fullName>
    </alternativeName>
</protein>
<dbReference type="PANTHER" id="PTHR46244:SF3">
    <property type="entry name" value="PHOSPHOENOLPYRUVATE-PROTEIN PHOSPHOTRANSFERASE"/>
    <property type="match status" value="1"/>
</dbReference>
<dbReference type="InterPro" id="IPR000121">
    <property type="entry name" value="PEP_util_C"/>
</dbReference>
<dbReference type="InterPro" id="IPR024692">
    <property type="entry name" value="PTS_EI"/>
</dbReference>
<dbReference type="RefSeq" id="WP_191695572.1">
    <property type="nucleotide sequence ID" value="NZ_JACSQN010000014.1"/>
</dbReference>
<dbReference type="InterPro" id="IPR050499">
    <property type="entry name" value="PEP-utilizing_PTS_enzyme"/>
</dbReference>
<evidence type="ECO:0000256" key="4">
    <source>
        <dbReference type="ARBA" id="ARBA00004496"/>
    </source>
</evidence>
<accession>A0ABR8UCJ5</accession>
<reference evidence="21 22" key="1">
    <citation type="submission" date="2020-08" db="EMBL/GenBank/DDBJ databases">
        <title>A Genomic Blueprint of the Chicken Gut Microbiome.</title>
        <authorList>
            <person name="Gilroy R."/>
            <person name="Ravi A."/>
            <person name="Getino M."/>
            <person name="Pursley I."/>
            <person name="Horton D.L."/>
            <person name="Alikhan N.-F."/>
            <person name="Baker D."/>
            <person name="Gharbi K."/>
            <person name="Hall N."/>
            <person name="Watson M."/>
            <person name="Adriaenssens E.M."/>
            <person name="Foster-Nyarko E."/>
            <person name="Jarju S."/>
            <person name="Secka A."/>
            <person name="Antonio M."/>
            <person name="Oren A."/>
            <person name="Chaudhuri R."/>
            <person name="La Ragione R.M."/>
            <person name="Hildebrand F."/>
            <person name="Pallen M.J."/>
        </authorList>
    </citation>
    <scope>NUCLEOTIDE SEQUENCE [LARGE SCALE GENOMIC DNA]</scope>
    <source>
        <strain evidence="21 22">Sa2YVA2</strain>
    </source>
</reference>
<keyword evidence="11 17" id="KW-0808">Transferase</keyword>
<evidence type="ECO:0000256" key="15">
    <source>
        <dbReference type="ARBA" id="ARBA00022842"/>
    </source>
</evidence>
<dbReference type="InterPro" id="IPR036637">
    <property type="entry name" value="Phosphohistidine_dom_sf"/>
</dbReference>
<evidence type="ECO:0000256" key="7">
    <source>
        <dbReference type="ARBA" id="ARBA00016544"/>
    </source>
</evidence>
<dbReference type="InterPro" id="IPR040442">
    <property type="entry name" value="Pyrv_kinase-like_dom_sf"/>
</dbReference>
<dbReference type="SUPFAM" id="SSF51621">
    <property type="entry name" value="Phosphoenolpyruvate/pyruvate domain"/>
    <property type="match status" value="1"/>
</dbReference>
<comment type="function">
    <text evidence="3 17">General (non sugar-specific) component of the phosphoenolpyruvate-dependent sugar phosphotransferase system (sugar PTS). This major carbohydrate active-transport system catalyzes the phosphorylation of incoming sugar substrates concomitantly with their translocation across the cell membrane. Enzyme I transfers the phosphoryl group from phosphoenolpyruvate (PEP) to the phosphoryl carrier protein (HPr).</text>
</comment>
<dbReference type="InterPro" id="IPR023151">
    <property type="entry name" value="PEP_util_CS"/>
</dbReference>
<dbReference type="EMBL" id="JACSQN010000014">
    <property type="protein sequence ID" value="MBD7985746.1"/>
    <property type="molecule type" value="Genomic_DNA"/>
</dbReference>
<dbReference type="GO" id="GO:0008965">
    <property type="term" value="F:phosphoenolpyruvate-protein phosphotransferase activity"/>
    <property type="evidence" value="ECO:0007669"/>
    <property type="project" value="UniProtKB-EC"/>
</dbReference>
<sequence length="571" mass="63237">MLELQGIAVSSGIAIAKAYCLVEPELPVEKMEIENIDAEIARLNETIIKTKSVLETIRNGMTDTVGEEQAAIISAHLLILEDPEMIASMKDKIKQHANAEYALKEVTDTFVQLFESMDNAYMQERAADIKDVAKRLLAGLMNVELPDVSLISSEVIIVAEDLTPSMTAQLDTRFVKGFVTDIGGKTSHTAILARAMGIPAIVGTKTASKSIPHCSMLIMDGDSGIVLEGATEEQQQHYRALQREFKLQNESLQKFSSLPSRSADGHSVEIVGNISKIEDIDSILTNGGDGIGLFRTEFLYMDRDELPTEDEQYDVYKSVLTKLEGKPAVVRTLDIGGDKEVPYLSLPHESNPFLGYRAIRICLNQQAIFRTQLRALLRASNYGDLRIMFPMIATLEEFREAKEILLDVKQQLETEGIPVSEKLQIGMMIEIPSAAIIADLFAQEADFLSIGTNDLIQYTLAADRMNESVSYLYQPYHPAVLRLIKTVIDGAHLHGKWVGMCGEMAGDTTAIPILLGLGLDEFSMSSSSILSARRQIAQLSKEKLATHIEHIFTLRTSSEVEQYVKTMLMEM</sequence>
<dbReference type="PROSITE" id="PS00370">
    <property type="entry name" value="PEP_ENZYMES_PHOS_SITE"/>
    <property type="match status" value="1"/>
</dbReference>
<dbReference type="Gene3D" id="3.50.30.10">
    <property type="entry name" value="Phosphohistidine domain"/>
    <property type="match status" value="1"/>
</dbReference>
<dbReference type="PIRSF" id="PIRSF000732">
    <property type="entry name" value="PTS_enzyme_I"/>
    <property type="match status" value="1"/>
</dbReference>
<evidence type="ECO:0000256" key="14">
    <source>
        <dbReference type="ARBA" id="ARBA00022777"/>
    </source>
</evidence>
<evidence type="ECO:0000256" key="12">
    <source>
        <dbReference type="ARBA" id="ARBA00022683"/>
    </source>
</evidence>
<evidence type="ECO:0000256" key="6">
    <source>
        <dbReference type="ARBA" id="ARBA00012232"/>
    </source>
</evidence>
<dbReference type="InterPro" id="IPR015813">
    <property type="entry name" value="Pyrv/PenolPyrv_kinase-like_dom"/>
</dbReference>
<gene>
    <name evidence="21" type="primary">ptsP</name>
    <name evidence="21" type="ORF">H9649_14245</name>
</gene>
<feature type="domain" description="PEP-utilising enzyme mobile" evidence="18">
    <location>
        <begin position="153"/>
        <end position="224"/>
    </location>
</feature>
<evidence type="ECO:0000256" key="2">
    <source>
        <dbReference type="ARBA" id="ARBA00001946"/>
    </source>
</evidence>
<dbReference type="PROSITE" id="PS00742">
    <property type="entry name" value="PEP_ENZYMES_2"/>
    <property type="match status" value="1"/>
</dbReference>
<dbReference type="EC" id="2.7.3.9" evidence="6 17"/>
<keyword evidence="8 17" id="KW-0813">Transport</keyword>
<dbReference type="Pfam" id="PF02896">
    <property type="entry name" value="PEP-utilizers_C"/>
    <property type="match status" value="1"/>
</dbReference>
<evidence type="ECO:0000256" key="17">
    <source>
        <dbReference type="PIRNR" id="PIRNR000732"/>
    </source>
</evidence>
<keyword evidence="9 17" id="KW-0963">Cytoplasm</keyword>
<dbReference type="SUPFAM" id="SSF52009">
    <property type="entry name" value="Phosphohistidine domain"/>
    <property type="match status" value="1"/>
</dbReference>
<keyword evidence="12 17" id="KW-0598">Phosphotransferase system</keyword>
<evidence type="ECO:0000259" key="18">
    <source>
        <dbReference type="Pfam" id="PF00391"/>
    </source>
</evidence>
<evidence type="ECO:0000256" key="10">
    <source>
        <dbReference type="ARBA" id="ARBA00022597"/>
    </source>
</evidence>
<keyword evidence="14 17" id="KW-0418">Kinase</keyword>
<evidence type="ECO:0000313" key="22">
    <source>
        <dbReference type="Proteomes" id="UP000626786"/>
    </source>
</evidence>
<comment type="caution">
    <text evidence="21">The sequence shown here is derived from an EMBL/GenBank/DDBJ whole genome shotgun (WGS) entry which is preliminary data.</text>
</comment>
<evidence type="ECO:0000256" key="5">
    <source>
        <dbReference type="ARBA" id="ARBA00007837"/>
    </source>
</evidence>
<evidence type="ECO:0000256" key="8">
    <source>
        <dbReference type="ARBA" id="ARBA00022448"/>
    </source>
</evidence>
<comment type="cofactor">
    <cofactor evidence="2 17">
        <name>Mg(2+)</name>
        <dbReference type="ChEBI" id="CHEBI:18420"/>
    </cofactor>
</comment>
<comment type="subcellular location">
    <subcellularLocation>
        <location evidence="4 17">Cytoplasm</location>
    </subcellularLocation>
</comment>
<dbReference type="InterPro" id="IPR018274">
    <property type="entry name" value="PEP_util_AS"/>
</dbReference>
<evidence type="ECO:0000256" key="9">
    <source>
        <dbReference type="ARBA" id="ARBA00022490"/>
    </source>
</evidence>
<dbReference type="PRINTS" id="PR01736">
    <property type="entry name" value="PHPHTRNFRASE"/>
</dbReference>
<keyword evidence="13 17" id="KW-0479">Metal-binding</keyword>
<evidence type="ECO:0000259" key="19">
    <source>
        <dbReference type="Pfam" id="PF02896"/>
    </source>
</evidence>
<dbReference type="PANTHER" id="PTHR46244">
    <property type="entry name" value="PHOSPHOENOLPYRUVATE-PROTEIN PHOSPHOTRANSFERASE"/>
    <property type="match status" value="1"/>
</dbReference>
<dbReference type="Pfam" id="PF00391">
    <property type="entry name" value="PEP-utilizers"/>
    <property type="match status" value="1"/>
</dbReference>
<feature type="domain" description="PEP-utilising enzyme C-terminal" evidence="19">
    <location>
        <begin position="251"/>
        <end position="539"/>
    </location>
</feature>
<comment type="catalytic activity">
    <reaction evidence="1 17">
        <text>L-histidyl-[protein] + phosphoenolpyruvate = N(pros)-phospho-L-histidyl-[protein] + pyruvate</text>
        <dbReference type="Rhea" id="RHEA:23880"/>
        <dbReference type="Rhea" id="RHEA-COMP:9745"/>
        <dbReference type="Rhea" id="RHEA-COMP:9746"/>
        <dbReference type="ChEBI" id="CHEBI:15361"/>
        <dbReference type="ChEBI" id="CHEBI:29979"/>
        <dbReference type="ChEBI" id="CHEBI:58702"/>
        <dbReference type="ChEBI" id="CHEBI:64837"/>
        <dbReference type="EC" id="2.7.3.9"/>
    </reaction>
</comment>
<evidence type="ECO:0000313" key="21">
    <source>
        <dbReference type="EMBL" id="MBD7985746.1"/>
    </source>
</evidence>
<dbReference type="Gene3D" id="1.10.274.10">
    <property type="entry name" value="PtsI, HPr-binding domain"/>
    <property type="match status" value="1"/>
</dbReference>